<dbReference type="EMBL" id="AQQR01000002">
    <property type="protein sequence ID" value="OWU76013.1"/>
    <property type="molecule type" value="Genomic_DNA"/>
</dbReference>
<evidence type="ECO:0000256" key="5">
    <source>
        <dbReference type="SAM" id="MobiDB-lite"/>
    </source>
</evidence>
<sequence>MDRSLFAFIWRYSKRDQLVLLGLTILSFPFLYVSLELPKRIINDAIGSSTSNITVLGTQLSQIEYLVVLCVLFLAAVVASGLFKMRINTYKGTVSERMLRRLRYQLMSRMMRFPAPYFRTTSQGELVSMVTAEAEPMGGLMGDLIAQPVFQAGQMLTIVTFLFMQSVWFGLASIALIPLQAWLIPMLQRQINLLNKDRIVEIRHLSSEIGETAAGISDLRANGGWRYRSALLTDRLGRIFEIRFKIYQKKFFMKFLNNFITQLTPFFFYLVGGYLAIQGQISVGALVAALAAYKDIAAPWKELLTYYNQVQDMSLRWTVVTDRFAPRSMIEDRLLNDIPEEIPHLTGDIVLKDVTVTDQDGNMVLEDLDLTIPGKSRLAVQGGTAAERAAFAGLLTREILPTRGKVEIGGQDLATLHQAVIAARIGYAHSQPYLFDGTLGQNLLMPFGMHPGESQDPDWPKSRAGTEAVRSGNCPDPLNSEWLDPGVGGYADRNEVGSWWFKLIQAIGQDEEIFRKALQLRISPEVHPELTRAIVGMRDAVHDRIVEAGLDDIVFRFDPDKFNPAIPLGGNLLFAAPRKPLSTEGMAQARLFRDLIQREGLGTEALNIGQSVIDTLNRTFGHDGIDHPLFRRVGLDPDIYRQLVSIVSKRRVKGDDKLEDDEHLMLMTVPFTLTAEQIGSDFPERLKQKIVKVRNSHRETLRRMGGDLFVPVTPETYLPRLTVLENALYGRISMHAGARADEVEDVVAEMLSDEGLRWRIARLIFDLQTGIGGANLPKTLQERAAFSRAALKRPDVLVFDRVLESHDSEARAAVRTNLKELLPDATMIFMEAKFKHPSQYDKLIVLKDGRIDGERTLGGGDDAEGNEEFRHKLRAIAGTDLFSRLDARNQRLLAFSASWYRAKPGQVIFRAGQPADAVYLCVSGKAQVQWPDADPKDKPLTVVEPGRVIGDLAIIERSDRVTDLVALEKSRFLRIGAEEFRDVIEADSTVAMALLETVAGHLSALAGFLDRSGVDIKKITAEADGDALDEITQDEDA</sequence>
<name>A0A225NNQ9_9RHOB</name>
<evidence type="ECO:0000256" key="6">
    <source>
        <dbReference type="SAM" id="Phobius"/>
    </source>
</evidence>
<dbReference type="SUPFAM" id="SSF90123">
    <property type="entry name" value="ABC transporter transmembrane region"/>
    <property type="match status" value="1"/>
</dbReference>
<feature type="transmembrane region" description="Helical" evidence="6">
    <location>
        <begin position="65"/>
        <end position="83"/>
    </location>
</feature>
<evidence type="ECO:0000256" key="4">
    <source>
        <dbReference type="ARBA" id="ARBA00023136"/>
    </source>
</evidence>
<keyword evidence="3 6" id="KW-1133">Transmembrane helix</keyword>
<dbReference type="InterPro" id="IPR003439">
    <property type="entry name" value="ABC_transporter-like_ATP-bd"/>
</dbReference>
<keyword evidence="11" id="KW-1185">Reference proteome</keyword>
<comment type="subcellular location">
    <subcellularLocation>
        <location evidence="1">Cell membrane</location>
        <topology evidence="1">Multi-pass membrane protein</topology>
    </subcellularLocation>
</comment>
<dbReference type="PROSITE" id="PS50929">
    <property type="entry name" value="ABC_TM1F"/>
    <property type="match status" value="1"/>
</dbReference>
<reference evidence="10 11" key="1">
    <citation type="submission" date="2013-04" db="EMBL/GenBank/DDBJ databases">
        <title>Oceanicola sp. 22II1-22F33 Genome Sequencing.</title>
        <authorList>
            <person name="Lai Q."/>
            <person name="Li G."/>
            <person name="Shao Z."/>
        </authorList>
    </citation>
    <scope>NUCLEOTIDE SEQUENCE [LARGE SCALE GENOMIC DNA]</scope>
    <source>
        <strain evidence="10 11">22II1-22F33</strain>
    </source>
</reference>
<evidence type="ECO:0000313" key="10">
    <source>
        <dbReference type="EMBL" id="OWU76013.1"/>
    </source>
</evidence>
<keyword evidence="4 6" id="KW-0472">Membrane</keyword>
<dbReference type="PANTHER" id="PTHR43394:SF1">
    <property type="entry name" value="ATP-BINDING CASSETTE SUB-FAMILY B MEMBER 10, MITOCHONDRIAL"/>
    <property type="match status" value="1"/>
</dbReference>
<dbReference type="OrthoDB" id="9760920at2"/>
<dbReference type="CDD" id="cd07346">
    <property type="entry name" value="ABC_6TM_exporters"/>
    <property type="match status" value="1"/>
</dbReference>
<dbReference type="GO" id="GO:0016887">
    <property type="term" value="F:ATP hydrolysis activity"/>
    <property type="evidence" value="ECO:0007669"/>
    <property type="project" value="InterPro"/>
</dbReference>
<dbReference type="PROSITE" id="PS50042">
    <property type="entry name" value="CNMP_BINDING_3"/>
    <property type="match status" value="1"/>
</dbReference>
<dbReference type="InterPro" id="IPR036640">
    <property type="entry name" value="ABC1_TM_sf"/>
</dbReference>
<feature type="region of interest" description="Disordered" evidence="5">
    <location>
        <begin position="453"/>
        <end position="477"/>
    </location>
</feature>
<comment type="caution">
    <text evidence="10">The sequence shown here is derived from an EMBL/GenBank/DDBJ whole genome shotgun (WGS) entry which is preliminary data.</text>
</comment>
<dbReference type="GO" id="GO:0015421">
    <property type="term" value="F:ABC-type oligopeptide transporter activity"/>
    <property type="evidence" value="ECO:0007669"/>
    <property type="project" value="TreeGrafter"/>
</dbReference>
<dbReference type="InterPro" id="IPR014710">
    <property type="entry name" value="RmlC-like_jellyroll"/>
</dbReference>
<dbReference type="AlphaFoldDB" id="A0A225NNQ9"/>
<gene>
    <name evidence="10" type="ORF">ATO3_07525</name>
</gene>
<proteinExistence type="predicted"/>
<dbReference type="InterPro" id="IPR039421">
    <property type="entry name" value="Type_1_exporter"/>
</dbReference>
<dbReference type="CDD" id="cd00038">
    <property type="entry name" value="CAP_ED"/>
    <property type="match status" value="1"/>
</dbReference>
<dbReference type="InterPro" id="IPR027417">
    <property type="entry name" value="P-loop_NTPase"/>
</dbReference>
<feature type="transmembrane region" description="Helical" evidence="6">
    <location>
        <begin position="18"/>
        <end position="35"/>
    </location>
</feature>
<evidence type="ECO:0000259" key="8">
    <source>
        <dbReference type="PROSITE" id="PS50893"/>
    </source>
</evidence>
<feature type="domain" description="Cyclic nucleotide-binding" evidence="7">
    <location>
        <begin position="881"/>
        <end position="1001"/>
    </location>
</feature>
<dbReference type="PROSITE" id="PS50893">
    <property type="entry name" value="ABC_TRANSPORTER_2"/>
    <property type="match status" value="1"/>
</dbReference>
<protein>
    <recommendedName>
        <fullName evidence="12">ABC transporter ATP-binding protein</fullName>
    </recommendedName>
</protein>
<dbReference type="Pfam" id="PF00664">
    <property type="entry name" value="ABC_membrane"/>
    <property type="match status" value="1"/>
</dbReference>
<dbReference type="SMART" id="SM00100">
    <property type="entry name" value="cNMP"/>
    <property type="match status" value="1"/>
</dbReference>
<dbReference type="Proteomes" id="UP000215377">
    <property type="component" value="Unassembled WGS sequence"/>
</dbReference>
<dbReference type="Gene3D" id="3.40.50.300">
    <property type="entry name" value="P-loop containing nucleotide triphosphate hydrolases"/>
    <property type="match status" value="2"/>
</dbReference>
<dbReference type="GO" id="GO:0005524">
    <property type="term" value="F:ATP binding"/>
    <property type="evidence" value="ECO:0007669"/>
    <property type="project" value="InterPro"/>
</dbReference>
<keyword evidence="2 6" id="KW-0812">Transmembrane</keyword>
<dbReference type="InterPro" id="IPR018490">
    <property type="entry name" value="cNMP-bd_dom_sf"/>
</dbReference>
<dbReference type="InterPro" id="IPR011527">
    <property type="entry name" value="ABC1_TM_dom"/>
</dbReference>
<evidence type="ECO:0000259" key="7">
    <source>
        <dbReference type="PROSITE" id="PS50042"/>
    </source>
</evidence>
<feature type="transmembrane region" description="Helical" evidence="6">
    <location>
        <begin position="255"/>
        <end position="277"/>
    </location>
</feature>
<accession>A0A225NNQ9</accession>
<dbReference type="SUPFAM" id="SSF52540">
    <property type="entry name" value="P-loop containing nucleoside triphosphate hydrolases"/>
    <property type="match status" value="1"/>
</dbReference>
<dbReference type="Gene3D" id="1.20.1560.10">
    <property type="entry name" value="ABC transporter type 1, transmembrane domain"/>
    <property type="match status" value="1"/>
</dbReference>
<organism evidence="10 11">
    <name type="scientific">Marinibacterium profundimaris</name>
    <dbReference type="NCBI Taxonomy" id="1679460"/>
    <lineage>
        <taxon>Bacteria</taxon>
        <taxon>Pseudomonadati</taxon>
        <taxon>Pseudomonadota</taxon>
        <taxon>Alphaproteobacteria</taxon>
        <taxon>Rhodobacterales</taxon>
        <taxon>Paracoccaceae</taxon>
        <taxon>Marinibacterium</taxon>
    </lineage>
</organism>
<evidence type="ECO:0000256" key="1">
    <source>
        <dbReference type="ARBA" id="ARBA00004651"/>
    </source>
</evidence>
<feature type="domain" description="ABC transporter" evidence="8">
    <location>
        <begin position="349"/>
        <end position="873"/>
    </location>
</feature>
<evidence type="ECO:0000259" key="9">
    <source>
        <dbReference type="PROSITE" id="PS50929"/>
    </source>
</evidence>
<dbReference type="Gene3D" id="2.60.120.10">
    <property type="entry name" value="Jelly Rolls"/>
    <property type="match status" value="1"/>
</dbReference>
<dbReference type="SUPFAM" id="SSF51206">
    <property type="entry name" value="cAMP-binding domain-like"/>
    <property type="match status" value="1"/>
</dbReference>
<dbReference type="Pfam" id="PF00027">
    <property type="entry name" value="cNMP_binding"/>
    <property type="match status" value="1"/>
</dbReference>
<feature type="domain" description="ABC transmembrane type-1" evidence="9">
    <location>
        <begin position="39"/>
        <end position="312"/>
    </location>
</feature>
<evidence type="ECO:0000256" key="2">
    <source>
        <dbReference type="ARBA" id="ARBA00022692"/>
    </source>
</evidence>
<dbReference type="RefSeq" id="WP_088649207.1">
    <property type="nucleotide sequence ID" value="NZ_AQQR01000002.1"/>
</dbReference>
<dbReference type="PANTHER" id="PTHR43394">
    <property type="entry name" value="ATP-DEPENDENT PERMEASE MDL1, MITOCHONDRIAL"/>
    <property type="match status" value="1"/>
</dbReference>
<evidence type="ECO:0000256" key="3">
    <source>
        <dbReference type="ARBA" id="ARBA00022989"/>
    </source>
</evidence>
<evidence type="ECO:0008006" key="12">
    <source>
        <dbReference type="Google" id="ProtNLM"/>
    </source>
</evidence>
<dbReference type="GO" id="GO:0005886">
    <property type="term" value="C:plasma membrane"/>
    <property type="evidence" value="ECO:0007669"/>
    <property type="project" value="UniProtKB-SubCell"/>
</dbReference>
<evidence type="ECO:0000313" key="11">
    <source>
        <dbReference type="Proteomes" id="UP000215377"/>
    </source>
</evidence>
<dbReference type="InterPro" id="IPR000595">
    <property type="entry name" value="cNMP-bd_dom"/>
</dbReference>